<gene>
    <name evidence="1" type="ORF">NEOLEDRAFT_1135069</name>
</gene>
<dbReference type="InParanoid" id="A0A165RUV6"/>
<dbReference type="Proteomes" id="UP000076761">
    <property type="component" value="Unassembled WGS sequence"/>
</dbReference>
<accession>A0A165RUV6</accession>
<reference evidence="1 2" key="1">
    <citation type="journal article" date="2016" name="Mol. Biol. Evol.">
        <title>Comparative Genomics of Early-Diverging Mushroom-Forming Fungi Provides Insights into the Origins of Lignocellulose Decay Capabilities.</title>
        <authorList>
            <person name="Nagy L.G."/>
            <person name="Riley R."/>
            <person name="Tritt A."/>
            <person name="Adam C."/>
            <person name="Daum C."/>
            <person name="Floudas D."/>
            <person name="Sun H."/>
            <person name="Yadav J.S."/>
            <person name="Pangilinan J."/>
            <person name="Larsson K.H."/>
            <person name="Matsuura K."/>
            <person name="Barry K."/>
            <person name="Labutti K."/>
            <person name="Kuo R."/>
            <person name="Ohm R.A."/>
            <person name="Bhattacharya S.S."/>
            <person name="Shirouzu T."/>
            <person name="Yoshinaga Y."/>
            <person name="Martin F.M."/>
            <person name="Grigoriev I.V."/>
            <person name="Hibbett D.S."/>
        </authorList>
    </citation>
    <scope>NUCLEOTIDE SEQUENCE [LARGE SCALE GENOMIC DNA]</scope>
    <source>
        <strain evidence="1 2">HHB14362 ss-1</strain>
    </source>
</reference>
<organism evidence="1 2">
    <name type="scientific">Neolentinus lepideus HHB14362 ss-1</name>
    <dbReference type="NCBI Taxonomy" id="1314782"/>
    <lineage>
        <taxon>Eukaryota</taxon>
        <taxon>Fungi</taxon>
        <taxon>Dikarya</taxon>
        <taxon>Basidiomycota</taxon>
        <taxon>Agaricomycotina</taxon>
        <taxon>Agaricomycetes</taxon>
        <taxon>Gloeophyllales</taxon>
        <taxon>Gloeophyllaceae</taxon>
        <taxon>Neolentinus</taxon>
    </lineage>
</organism>
<protein>
    <submittedName>
        <fullName evidence="1">Uncharacterized protein</fullName>
    </submittedName>
</protein>
<sequence length="363" mass="41377">MSGATLLLRMFPRIAQTLPHSLRSNITRMRMGRHVPPHDAQYVQKRKVTGEAEAGAKKRSRIPSLQLRTLNPQNLSPEDFVVLSGRMTPLVRLRADLGRCPFWQLLYSAHHKHFPDDTQGFFYWHTDPGAPVLAGQVRFRVTNSKDPASFQGGQDLRLPGGDPWRVSLFDVARYTQYKVLRSVLLSDGLVTRDHLDSALRVLRSASPGSKHPDYESNIIWRFGQVIRVSLELTSFSVWVVSDSQGAWVRLRYMFRSEYSAPPAYKGTALVQFERSTLKGHTNTRSVVLRIVKILEMTKLNVDAPAPEPKEGELAMTRKRGAYSGGWVPWFTNIDKWTRETDRTRAFKMLFDRETLEAGLKTDV</sequence>
<keyword evidence="2" id="KW-1185">Reference proteome</keyword>
<name>A0A165RUV6_9AGAM</name>
<dbReference type="EMBL" id="KV425578">
    <property type="protein sequence ID" value="KZT24299.1"/>
    <property type="molecule type" value="Genomic_DNA"/>
</dbReference>
<evidence type="ECO:0000313" key="2">
    <source>
        <dbReference type="Proteomes" id="UP000076761"/>
    </source>
</evidence>
<dbReference type="AlphaFoldDB" id="A0A165RUV6"/>
<dbReference type="OrthoDB" id="3067792at2759"/>
<evidence type="ECO:0000313" key="1">
    <source>
        <dbReference type="EMBL" id="KZT24299.1"/>
    </source>
</evidence>
<proteinExistence type="predicted"/>